<comment type="pathway">
    <text evidence="1">Cofactor biosynthesis; ubiquinone biosynthesis.</text>
</comment>
<organism evidence="8 9">
    <name type="scientific">Humitalea rosea</name>
    <dbReference type="NCBI Taxonomy" id="990373"/>
    <lineage>
        <taxon>Bacteria</taxon>
        <taxon>Pseudomonadati</taxon>
        <taxon>Pseudomonadota</taxon>
        <taxon>Alphaproteobacteria</taxon>
        <taxon>Acetobacterales</taxon>
        <taxon>Roseomonadaceae</taxon>
        <taxon>Humitalea</taxon>
    </lineage>
</organism>
<comment type="similarity">
    <text evidence="2">Belongs to the COQ9 family.</text>
</comment>
<evidence type="ECO:0000313" key="9">
    <source>
        <dbReference type="Proteomes" id="UP000249688"/>
    </source>
</evidence>
<evidence type="ECO:0000256" key="6">
    <source>
        <dbReference type="ARBA" id="ARBA00058104"/>
    </source>
</evidence>
<dbReference type="Proteomes" id="UP000249688">
    <property type="component" value="Unassembled WGS sequence"/>
</dbReference>
<evidence type="ECO:0000313" key="8">
    <source>
        <dbReference type="EMBL" id="PZW46748.1"/>
    </source>
</evidence>
<dbReference type="Pfam" id="PF08511">
    <property type="entry name" value="COQ9"/>
    <property type="match status" value="1"/>
</dbReference>
<comment type="function">
    <text evidence="6">Membrane-associated protein that warps the membrane surface to access and bind aromatic isoprenes with high specificity, including ubiquinone (CoQ) isoprene intermediates and presents them directly to COQ7, therefore facilitating the COQ7-mediated hydroxylase step. Participates in the biosynthesis of coenzyme Q, also named ubiquinone, an essential lipid-soluble electron transporter for aerobic cellular respiration.</text>
</comment>
<evidence type="ECO:0000256" key="3">
    <source>
        <dbReference type="ARBA" id="ARBA00022688"/>
    </source>
</evidence>
<keyword evidence="9" id="KW-1185">Reference proteome</keyword>
<dbReference type="GO" id="GO:0008289">
    <property type="term" value="F:lipid binding"/>
    <property type="evidence" value="ECO:0007669"/>
    <property type="project" value="UniProtKB-KW"/>
</dbReference>
<protein>
    <submittedName>
        <fullName evidence="8">Ubiquinone biosynthesis protein COQ9</fullName>
    </submittedName>
</protein>
<evidence type="ECO:0000259" key="7">
    <source>
        <dbReference type="Pfam" id="PF08511"/>
    </source>
</evidence>
<dbReference type="GO" id="GO:0006744">
    <property type="term" value="P:ubiquinone biosynthetic process"/>
    <property type="evidence" value="ECO:0007669"/>
    <property type="project" value="UniProtKB-KW"/>
</dbReference>
<evidence type="ECO:0000256" key="4">
    <source>
        <dbReference type="ARBA" id="ARBA00022946"/>
    </source>
</evidence>
<dbReference type="RefSeq" id="WP_111397778.1">
    <property type="nucleotide sequence ID" value="NZ_QKYU01000008.1"/>
</dbReference>
<dbReference type="EMBL" id="QKYU01000008">
    <property type="protein sequence ID" value="PZW46748.1"/>
    <property type="molecule type" value="Genomic_DNA"/>
</dbReference>
<proteinExistence type="inferred from homology"/>
<evidence type="ECO:0000256" key="1">
    <source>
        <dbReference type="ARBA" id="ARBA00004749"/>
    </source>
</evidence>
<feature type="domain" description="COQ9 C-terminal" evidence="7">
    <location>
        <begin position="117"/>
        <end position="184"/>
    </location>
</feature>
<comment type="caution">
    <text evidence="8">The sequence shown here is derived from an EMBL/GenBank/DDBJ whole genome shotgun (WGS) entry which is preliminary data.</text>
</comment>
<evidence type="ECO:0000256" key="2">
    <source>
        <dbReference type="ARBA" id="ARBA00010766"/>
    </source>
</evidence>
<keyword evidence="3" id="KW-0831">Ubiquinone biosynthesis</keyword>
<sequence>MIERSPERDAALRAMLPQVPEFGWTEQALQRGLARAGLPVEDAPFLFPAGPIGMVEAFSDLADRDMEAAALAESLSELRVPARIRRVIALRLQAAQPHKAALRRGLGLLALPWNLRVALRCTARTVDSMWHAAGDTSADFSWYTRRASLAAVYATTLAFWLANADEDLTATLGFLDRRLAGLARMSRRPAAQAA</sequence>
<reference evidence="8 9" key="1">
    <citation type="submission" date="2018-06" db="EMBL/GenBank/DDBJ databases">
        <title>Genomic Encyclopedia of Archaeal and Bacterial Type Strains, Phase II (KMG-II): from individual species to whole genera.</title>
        <authorList>
            <person name="Goeker M."/>
        </authorList>
    </citation>
    <scope>NUCLEOTIDE SEQUENCE [LARGE SCALE GENOMIC DNA]</scope>
    <source>
        <strain evidence="8 9">DSM 24525</strain>
    </source>
</reference>
<accession>A0A2W7IJ75</accession>
<dbReference type="InterPro" id="IPR012762">
    <property type="entry name" value="Ubiq_biosynth_COQ9"/>
</dbReference>
<gene>
    <name evidence="8" type="ORF">C8P66_10827</name>
</gene>
<keyword evidence="4" id="KW-0809">Transit peptide</keyword>
<dbReference type="PANTHER" id="PTHR21427:SF19">
    <property type="entry name" value="UBIQUINONE BIOSYNTHESIS PROTEIN COQ9, MITOCHONDRIAL"/>
    <property type="match status" value="1"/>
</dbReference>
<dbReference type="OrthoDB" id="7201143at2"/>
<keyword evidence="5" id="KW-0446">Lipid-binding</keyword>
<dbReference type="AlphaFoldDB" id="A0A2W7IJ75"/>
<dbReference type="Gene3D" id="1.10.357.10">
    <property type="entry name" value="Tetracycline Repressor, domain 2"/>
    <property type="match status" value="1"/>
</dbReference>
<name>A0A2W7IJ75_9PROT</name>
<evidence type="ECO:0000256" key="5">
    <source>
        <dbReference type="ARBA" id="ARBA00023121"/>
    </source>
</evidence>
<dbReference type="InterPro" id="IPR013718">
    <property type="entry name" value="COQ9_C"/>
</dbReference>
<dbReference type="NCBIfam" id="TIGR02396">
    <property type="entry name" value="diverge_rpsU"/>
    <property type="match status" value="1"/>
</dbReference>
<keyword evidence="8" id="KW-0830">Ubiquinone</keyword>
<dbReference type="PANTHER" id="PTHR21427">
    <property type="entry name" value="UBIQUINONE BIOSYNTHESIS PROTEIN COQ9, MITOCHONDRIAL"/>
    <property type="match status" value="1"/>
</dbReference>